<dbReference type="EC" id="6.3.2.51" evidence="5"/>
<comment type="function">
    <text evidence="4">Catalyzes the second step in the biosynthesis of coenzyme A from vitamin B5, where cysteine is conjugated to 4'-phosphopantothenate to form 4-phosphopantothenoylcysteine. Has a preference for ATP over CTP as a cosubstrate.</text>
</comment>
<evidence type="ECO:0000256" key="7">
    <source>
        <dbReference type="ARBA" id="ARBA00080986"/>
    </source>
</evidence>
<comment type="caution">
    <text evidence="9">The sequence shown here is derived from an EMBL/GenBank/DDBJ whole genome shotgun (WGS) entry which is preliminary data.</text>
</comment>
<evidence type="ECO:0000313" key="9">
    <source>
        <dbReference type="EMBL" id="CAG5119471.1"/>
    </source>
</evidence>
<reference evidence="9" key="1">
    <citation type="submission" date="2021-04" db="EMBL/GenBank/DDBJ databases">
        <authorList>
            <consortium name="Molecular Ecology Group"/>
        </authorList>
    </citation>
    <scope>NUCLEOTIDE SEQUENCE</scope>
</reference>
<evidence type="ECO:0000256" key="5">
    <source>
        <dbReference type="ARBA" id="ARBA00066585"/>
    </source>
</evidence>
<accession>A0A8S3YVU1</accession>
<dbReference type="AlphaFoldDB" id="A0A8S3YVU1"/>
<dbReference type="OrthoDB" id="70224at2759"/>
<dbReference type="GO" id="GO:0004632">
    <property type="term" value="F:phosphopantothenate--cysteine ligase activity"/>
    <property type="evidence" value="ECO:0007669"/>
    <property type="project" value="UniProtKB-ARBA"/>
</dbReference>
<dbReference type="FunFam" id="3.40.50.10300:FF:000002">
    <property type="entry name" value="Phosphopantothenate--cysteine ligase 2"/>
    <property type="match status" value="1"/>
</dbReference>
<protein>
    <recommendedName>
        <fullName evidence="6">Phosphopantothenate--cysteine ligase</fullName>
        <ecNumber evidence="5">6.3.2.51</ecNumber>
    </recommendedName>
    <alternativeName>
        <fullName evidence="7">Phosphopantothenoylcysteine synthetase</fullName>
    </alternativeName>
</protein>
<comment type="catalytic activity">
    <reaction evidence="3">
        <text>(R)-4'-phosphopantothenate + L-cysteine + CTP = N-[(R)-4-phosphopantothenoyl]-L-cysteine + CMP + diphosphate + H(+)</text>
        <dbReference type="Rhea" id="RHEA:19397"/>
        <dbReference type="ChEBI" id="CHEBI:10986"/>
        <dbReference type="ChEBI" id="CHEBI:15378"/>
        <dbReference type="ChEBI" id="CHEBI:33019"/>
        <dbReference type="ChEBI" id="CHEBI:35235"/>
        <dbReference type="ChEBI" id="CHEBI:37563"/>
        <dbReference type="ChEBI" id="CHEBI:59458"/>
        <dbReference type="ChEBI" id="CHEBI:60377"/>
    </reaction>
    <physiologicalReaction direction="left-to-right" evidence="3">
        <dbReference type="Rhea" id="RHEA:19398"/>
    </physiologicalReaction>
</comment>
<evidence type="ECO:0000256" key="2">
    <source>
        <dbReference type="ARBA" id="ARBA00051127"/>
    </source>
</evidence>
<sequence>MATPSSPSSAEYTSFFQSLIPEESIGAKKIQIDEFTRKHAQNNTRVVLVTSGGTTVPLESRTVRFLDNFSIGTRGATSAEYFLKQGYAVVFMHRHRSLQPFCQRVDRNILDVLTVTEGPETVITVSPSHVKDLAPVVKDYHKYRDQGMLLMVEFTTLTDYLLLLREAAQSINNLGCHGAIYLAAAVSDFYIPPEQMPEHKIQSSEGPRHLHLEMTPKMLKPLVKEWAPKAFVISFKLETDTSLLVDKAKKALDTYHHQVVVANLLETRKTEVVIVTRNSEETLKLSDSDVLSGREIESPLVSRLVEFHHQWISQNLK</sequence>
<evidence type="ECO:0000256" key="3">
    <source>
        <dbReference type="ARBA" id="ARBA00052332"/>
    </source>
</evidence>
<evidence type="ECO:0000313" key="10">
    <source>
        <dbReference type="Proteomes" id="UP000678393"/>
    </source>
</evidence>
<evidence type="ECO:0000256" key="4">
    <source>
        <dbReference type="ARBA" id="ARBA00060296"/>
    </source>
</evidence>
<gene>
    <name evidence="9" type="ORF">CUNI_LOCUS5029</name>
</gene>
<evidence type="ECO:0000256" key="6">
    <source>
        <dbReference type="ARBA" id="ARBA00068949"/>
    </source>
</evidence>
<dbReference type="Proteomes" id="UP000678393">
    <property type="component" value="Unassembled WGS sequence"/>
</dbReference>
<dbReference type="Pfam" id="PF04127">
    <property type="entry name" value="DFP"/>
    <property type="match status" value="1"/>
</dbReference>
<name>A0A8S3YVU1_9EUPU</name>
<keyword evidence="10" id="KW-1185">Reference proteome</keyword>
<dbReference type="EMBL" id="CAJHNH020000719">
    <property type="protein sequence ID" value="CAG5119471.1"/>
    <property type="molecule type" value="Genomic_DNA"/>
</dbReference>
<evidence type="ECO:0000256" key="1">
    <source>
        <dbReference type="ARBA" id="ARBA00005703"/>
    </source>
</evidence>
<dbReference type="GO" id="GO:0015937">
    <property type="term" value="P:coenzyme A biosynthetic process"/>
    <property type="evidence" value="ECO:0007669"/>
    <property type="project" value="UniProtKB-ARBA"/>
</dbReference>
<organism evidence="9 10">
    <name type="scientific">Candidula unifasciata</name>
    <dbReference type="NCBI Taxonomy" id="100452"/>
    <lineage>
        <taxon>Eukaryota</taxon>
        <taxon>Metazoa</taxon>
        <taxon>Spiralia</taxon>
        <taxon>Lophotrochozoa</taxon>
        <taxon>Mollusca</taxon>
        <taxon>Gastropoda</taxon>
        <taxon>Heterobranchia</taxon>
        <taxon>Euthyneura</taxon>
        <taxon>Panpulmonata</taxon>
        <taxon>Eupulmonata</taxon>
        <taxon>Stylommatophora</taxon>
        <taxon>Helicina</taxon>
        <taxon>Helicoidea</taxon>
        <taxon>Geomitridae</taxon>
        <taxon>Candidula</taxon>
    </lineage>
</organism>
<comment type="similarity">
    <text evidence="1">Belongs to the PPC synthetase family.</text>
</comment>
<evidence type="ECO:0000259" key="8">
    <source>
        <dbReference type="Pfam" id="PF04127"/>
    </source>
</evidence>
<dbReference type="Gene3D" id="3.40.50.10300">
    <property type="entry name" value="CoaB-like"/>
    <property type="match status" value="1"/>
</dbReference>
<dbReference type="SUPFAM" id="SSF102645">
    <property type="entry name" value="CoaB-like"/>
    <property type="match status" value="1"/>
</dbReference>
<dbReference type="PANTHER" id="PTHR12290">
    <property type="entry name" value="CORNICHON-RELATED"/>
    <property type="match status" value="1"/>
</dbReference>
<dbReference type="InterPro" id="IPR035929">
    <property type="entry name" value="CoaB-like_sf"/>
</dbReference>
<feature type="domain" description="DNA/pantothenate metabolism flavoprotein C-terminal" evidence="8">
    <location>
        <begin position="179"/>
        <end position="279"/>
    </location>
</feature>
<proteinExistence type="inferred from homology"/>
<dbReference type="InterPro" id="IPR007085">
    <property type="entry name" value="DNA/pantothenate-metab_flavo_C"/>
</dbReference>
<comment type="catalytic activity">
    <reaction evidence="2">
        <text>(R)-4'-phosphopantothenate + L-cysteine + ATP = N-[(R)-4-phosphopantothenoyl]-L-cysteine + AMP + diphosphate + H(+)</text>
        <dbReference type="Rhea" id="RHEA:25156"/>
        <dbReference type="ChEBI" id="CHEBI:10986"/>
        <dbReference type="ChEBI" id="CHEBI:15378"/>
        <dbReference type="ChEBI" id="CHEBI:30616"/>
        <dbReference type="ChEBI" id="CHEBI:33019"/>
        <dbReference type="ChEBI" id="CHEBI:35235"/>
        <dbReference type="ChEBI" id="CHEBI:59458"/>
        <dbReference type="ChEBI" id="CHEBI:456215"/>
        <dbReference type="EC" id="6.3.2.51"/>
    </reaction>
    <physiologicalReaction direction="left-to-right" evidence="2">
        <dbReference type="Rhea" id="RHEA:25157"/>
    </physiologicalReaction>
</comment>